<dbReference type="SUPFAM" id="SSF143120">
    <property type="entry name" value="YefM-like"/>
    <property type="match status" value="1"/>
</dbReference>
<dbReference type="Proteomes" id="UP000516369">
    <property type="component" value="Chromosome"/>
</dbReference>
<comment type="function">
    <text evidence="2">Antitoxin component of a type II toxin-antitoxin (TA) system.</text>
</comment>
<dbReference type="EMBL" id="CP053923">
    <property type="protein sequence ID" value="QNT69181.1"/>
    <property type="molecule type" value="Genomic_DNA"/>
</dbReference>
<dbReference type="InterPro" id="IPR006442">
    <property type="entry name" value="Antitoxin_Phd/YefM"/>
</dbReference>
<evidence type="ECO:0000256" key="2">
    <source>
        <dbReference type="RuleBase" id="RU362080"/>
    </source>
</evidence>
<evidence type="ECO:0000313" key="3">
    <source>
        <dbReference type="EMBL" id="QNT69181.1"/>
    </source>
</evidence>
<name>A0A7H1N0E5_9PROT</name>
<comment type="similarity">
    <text evidence="1 2">Belongs to the phD/YefM antitoxin family.</text>
</comment>
<dbReference type="Pfam" id="PF02604">
    <property type="entry name" value="PhdYeFM_antitox"/>
    <property type="match status" value="1"/>
</dbReference>
<organism evidence="3 4">
    <name type="scientific">Defluviicoccus vanus</name>
    <dbReference type="NCBI Taxonomy" id="111831"/>
    <lineage>
        <taxon>Bacteria</taxon>
        <taxon>Pseudomonadati</taxon>
        <taxon>Pseudomonadota</taxon>
        <taxon>Alphaproteobacteria</taxon>
        <taxon>Rhodospirillales</taxon>
        <taxon>Rhodospirillaceae</taxon>
        <taxon>Defluviicoccus</taxon>
    </lineage>
</organism>
<proteinExistence type="inferred from homology"/>
<dbReference type="Gene3D" id="3.40.1620.10">
    <property type="entry name" value="YefM-like domain"/>
    <property type="match status" value="1"/>
</dbReference>
<accession>A0A7H1N0E5</accession>
<dbReference type="InterPro" id="IPR036165">
    <property type="entry name" value="YefM-like_sf"/>
</dbReference>
<gene>
    <name evidence="3" type="ORF">HQ394_07355</name>
</gene>
<protein>
    <recommendedName>
        <fullName evidence="2">Antitoxin</fullName>
    </recommendedName>
</protein>
<dbReference type="RefSeq" id="WP_190262688.1">
    <property type="nucleotide sequence ID" value="NZ_CP053923.1"/>
</dbReference>
<dbReference type="AlphaFoldDB" id="A0A7H1N0E5"/>
<dbReference type="KEGG" id="dvn:HQ394_07355"/>
<sequence>MSTYSVADAKNQLSELIDRALRGEGVVITRHGRPMVELKPVDEPVKPLSAADLDWLVVHRVGRTPASEDAGHLVERMRDESER</sequence>
<evidence type="ECO:0000313" key="4">
    <source>
        <dbReference type="Proteomes" id="UP000516369"/>
    </source>
</evidence>
<reference evidence="3 4" key="1">
    <citation type="submission" date="2020-05" db="EMBL/GenBank/DDBJ databases">
        <title>Complete closed genome sequence of Defluviicoccus vanus.</title>
        <authorList>
            <person name="Bessarab I."/>
            <person name="Arumugam K."/>
            <person name="Maszenan A.M."/>
            <person name="Seviour R.J."/>
            <person name="Williams R.B."/>
        </authorList>
    </citation>
    <scope>NUCLEOTIDE SEQUENCE [LARGE SCALE GENOMIC DNA]</scope>
    <source>
        <strain evidence="3 4">Ben 114</strain>
    </source>
</reference>
<dbReference type="NCBIfam" id="TIGR01552">
    <property type="entry name" value="phd_fam"/>
    <property type="match status" value="1"/>
</dbReference>
<keyword evidence="4" id="KW-1185">Reference proteome</keyword>
<evidence type="ECO:0000256" key="1">
    <source>
        <dbReference type="ARBA" id="ARBA00009981"/>
    </source>
</evidence>